<reference evidence="2" key="1">
    <citation type="submission" date="2021-01" db="EMBL/GenBank/DDBJ databases">
        <authorList>
            <person name="Corre E."/>
            <person name="Pelletier E."/>
            <person name="Niang G."/>
            <person name="Scheremetjew M."/>
            <person name="Finn R."/>
            <person name="Kale V."/>
            <person name="Holt S."/>
            <person name="Cochrane G."/>
            <person name="Meng A."/>
            <person name="Brown T."/>
            <person name="Cohen L."/>
        </authorList>
    </citation>
    <scope>NUCLEOTIDE SEQUENCE</scope>
</reference>
<dbReference type="EMBL" id="HBFQ01033368">
    <property type="protein sequence ID" value="CAD8849144.1"/>
    <property type="molecule type" value="Transcribed_RNA"/>
</dbReference>
<organism evidence="2">
    <name type="scientific">Noctiluca scintillans</name>
    <name type="common">Sea sparkle</name>
    <name type="synonym">Red tide dinoflagellate</name>
    <dbReference type="NCBI Taxonomy" id="2966"/>
    <lineage>
        <taxon>Eukaryota</taxon>
        <taxon>Sar</taxon>
        <taxon>Alveolata</taxon>
        <taxon>Dinophyceae</taxon>
        <taxon>Noctilucales</taxon>
        <taxon>Noctilucaceae</taxon>
        <taxon>Noctiluca</taxon>
    </lineage>
</organism>
<accession>A0A7S1F772</accession>
<proteinExistence type="predicted"/>
<protein>
    <submittedName>
        <fullName evidence="2">Uncharacterized protein</fullName>
    </submittedName>
</protein>
<name>A0A7S1F772_NOCSC</name>
<gene>
    <name evidence="2" type="ORF">NSCI0253_LOCUS23494</name>
</gene>
<evidence type="ECO:0000313" key="2">
    <source>
        <dbReference type="EMBL" id="CAD8849144.1"/>
    </source>
</evidence>
<feature type="compositionally biased region" description="Low complexity" evidence="1">
    <location>
        <begin position="29"/>
        <end position="43"/>
    </location>
</feature>
<feature type="region of interest" description="Disordered" evidence="1">
    <location>
        <begin position="1"/>
        <end position="123"/>
    </location>
</feature>
<dbReference type="AlphaFoldDB" id="A0A7S1F772"/>
<sequence>MRRADSRSADSRRPRRRRSRSWRSRSRSPRPSSRSCLRSGGRSPQRRSPLRSRSRRSRSVDGERPGNGDRPVAEELAEVTSDIVDGIPRSSGEKTWRAEVCVPRESGGGSLGKRGTTSIRGPNRITKDLAQDDIDSLTNAFKEGGTKAVRKCQQDLKRSWVK</sequence>
<evidence type="ECO:0000256" key="1">
    <source>
        <dbReference type="SAM" id="MobiDB-lite"/>
    </source>
</evidence>
<feature type="compositionally biased region" description="Basic and acidic residues" evidence="1">
    <location>
        <begin position="1"/>
        <end position="12"/>
    </location>
</feature>
<feature type="compositionally biased region" description="Basic residues" evidence="1">
    <location>
        <begin position="13"/>
        <end position="28"/>
    </location>
</feature>
<feature type="compositionally biased region" description="Basic residues" evidence="1">
    <location>
        <begin position="44"/>
        <end position="57"/>
    </location>
</feature>
<feature type="compositionally biased region" description="Basic and acidic residues" evidence="1">
    <location>
        <begin position="58"/>
        <end position="73"/>
    </location>
</feature>